<evidence type="ECO:0000313" key="1">
    <source>
        <dbReference type="EMBL" id="QHT81926.1"/>
    </source>
</evidence>
<dbReference type="AlphaFoldDB" id="A0A6C0HP43"/>
<sequence length="625" mass="71399">MLLWVILLLLITLLFSVYRVPEGFTSMKDEFSVPIDLTTMRVQEVQALIDGGLLWKDVEPVRLQELLVFLDSAQLKAALENNTDTIDNKMGDAVTREVWKNVIDLFRVKIFEEYNLVLELSNEINRISATFHVATNPTMREKYQYYVNFDPSKSRADIQETLVNLKKKILSSFLNLFDIYTRFILFYQSGFKKVDNQVSLKRPNLHFITSDISVRPENMYKYFYDNTNFLIDNKNMILRVLQKKMSQQREQESKNLLEFSTKSTSVEAANANVGFFSNIMDKLNLLEKKELVPVFTNKVVDQLAVDRYMDPACPEGESLFCSGKITCTDIYGNEIAGLMTTENTSYTGGKTYSNCGSYTDRVEYKDWIASLSNNLLGASTEIITYDTDKCTITKPWKLSGTNTSCYLTVEKAQDAFLQTNEVKNELLVGSVILLEASFLEDYFSSNPESIFNLNHPNENIQVQRLRFKGNITDNNNYDKSNRILETNQDIDMLKKLPKVFVNKNIYYKGKITQITKQGYDLIIPDEYGIKVAGIKKENLFMPNVSYLNTLNETLTDATVNSLPRPMCSGSFSKCTQKPKILFDPTDTMKKNMINLYEKSAPYLLTSTEISDNCPSGVSSSGFSVF</sequence>
<dbReference type="EMBL" id="MN739993">
    <property type="protein sequence ID" value="QHT81926.1"/>
    <property type="molecule type" value="Genomic_DNA"/>
</dbReference>
<accession>A0A6C0HP43</accession>
<protein>
    <submittedName>
        <fullName evidence="1">Uncharacterized protein</fullName>
    </submittedName>
</protein>
<proteinExistence type="predicted"/>
<organism evidence="1">
    <name type="scientific">viral metagenome</name>
    <dbReference type="NCBI Taxonomy" id="1070528"/>
    <lineage>
        <taxon>unclassified sequences</taxon>
        <taxon>metagenomes</taxon>
        <taxon>organismal metagenomes</taxon>
    </lineage>
</organism>
<name>A0A6C0HP43_9ZZZZ</name>
<reference evidence="1" key="1">
    <citation type="journal article" date="2020" name="Nature">
        <title>Giant virus diversity and host interactions through global metagenomics.</title>
        <authorList>
            <person name="Schulz F."/>
            <person name="Roux S."/>
            <person name="Paez-Espino D."/>
            <person name="Jungbluth S."/>
            <person name="Walsh D.A."/>
            <person name="Denef V.J."/>
            <person name="McMahon K.D."/>
            <person name="Konstantinidis K.T."/>
            <person name="Eloe-Fadrosh E.A."/>
            <person name="Kyrpides N.C."/>
            <person name="Woyke T."/>
        </authorList>
    </citation>
    <scope>NUCLEOTIDE SEQUENCE</scope>
    <source>
        <strain evidence="1">GVMAG-M-3300023184-160</strain>
    </source>
</reference>